<comment type="caution">
    <text evidence="1">The sequence shown here is derived from an EMBL/GenBank/DDBJ whole genome shotgun (WGS) entry which is preliminary data.</text>
</comment>
<accession>A0AAV4F7B1</accession>
<keyword evidence="2" id="KW-1185">Reference proteome</keyword>
<gene>
    <name evidence="1" type="ORF">ElyMa_005626200</name>
</gene>
<evidence type="ECO:0008006" key="3">
    <source>
        <dbReference type="Google" id="ProtNLM"/>
    </source>
</evidence>
<reference evidence="1 2" key="1">
    <citation type="journal article" date="2021" name="Elife">
        <title>Chloroplast acquisition without the gene transfer in kleptoplastic sea slugs, Plakobranchus ocellatus.</title>
        <authorList>
            <person name="Maeda T."/>
            <person name="Takahashi S."/>
            <person name="Yoshida T."/>
            <person name="Shimamura S."/>
            <person name="Takaki Y."/>
            <person name="Nagai Y."/>
            <person name="Toyoda A."/>
            <person name="Suzuki Y."/>
            <person name="Arimoto A."/>
            <person name="Ishii H."/>
            <person name="Satoh N."/>
            <person name="Nishiyama T."/>
            <person name="Hasebe M."/>
            <person name="Maruyama T."/>
            <person name="Minagawa J."/>
            <person name="Obokata J."/>
            <person name="Shigenobu S."/>
        </authorList>
    </citation>
    <scope>NUCLEOTIDE SEQUENCE [LARGE SCALE GENOMIC DNA]</scope>
</reference>
<name>A0AAV4F7B1_9GAST</name>
<evidence type="ECO:0000313" key="1">
    <source>
        <dbReference type="EMBL" id="GFR69262.1"/>
    </source>
</evidence>
<dbReference type="EMBL" id="BMAT01011262">
    <property type="protein sequence ID" value="GFR69262.1"/>
    <property type="molecule type" value="Genomic_DNA"/>
</dbReference>
<dbReference type="AlphaFoldDB" id="A0AAV4F7B1"/>
<protein>
    <recommendedName>
        <fullName evidence="3">Ig-like domain-containing protein</fullName>
    </recommendedName>
</protein>
<dbReference type="Proteomes" id="UP000762676">
    <property type="component" value="Unassembled WGS sequence"/>
</dbReference>
<organism evidence="1 2">
    <name type="scientific">Elysia marginata</name>
    <dbReference type="NCBI Taxonomy" id="1093978"/>
    <lineage>
        <taxon>Eukaryota</taxon>
        <taxon>Metazoa</taxon>
        <taxon>Spiralia</taxon>
        <taxon>Lophotrochozoa</taxon>
        <taxon>Mollusca</taxon>
        <taxon>Gastropoda</taxon>
        <taxon>Heterobranchia</taxon>
        <taxon>Euthyneura</taxon>
        <taxon>Panpulmonata</taxon>
        <taxon>Sacoglossa</taxon>
        <taxon>Placobranchoidea</taxon>
        <taxon>Plakobranchidae</taxon>
        <taxon>Elysia</taxon>
    </lineage>
</organism>
<sequence>MQFYHIFARSPLLFLAGLVNAVLNRHAYPGLRMLQQATGLVLLMIFLSQASGRGQSSSPNPRRPFSLTLNTPHVILDVTRNIRLDCGYDGKAASQIRYVSSVRLMKKSNPGWTKIAETKWYNVSLRARTDKKSNEKNLLKYRWNVADESVFGIYRCDVIGFDKMAASIHESSTKLELPFMDLTSFLIKKDNDHHREMESFRQEIAELKADSIRDREKAKQYKITPHD</sequence>
<proteinExistence type="predicted"/>
<evidence type="ECO:0000313" key="2">
    <source>
        <dbReference type="Proteomes" id="UP000762676"/>
    </source>
</evidence>